<dbReference type="Proteomes" id="UP000018780">
    <property type="component" value="Chromosome"/>
</dbReference>
<dbReference type="HOGENOM" id="CLU_1198565_0_0_5"/>
<accession>V9W232</accession>
<proteinExistence type="predicted"/>
<reference evidence="1 2" key="1">
    <citation type="submission" date="2013-09" db="EMBL/GenBank/DDBJ databases">
        <authorList>
            <consortium name="DOE Joint Genome Institute"/>
            <person name="Klenk H.-P."/>
            <person name="Huntemann M."/>
            <person name="Han J."/>
            <person name="Chen A."/>
            <person name="Kyrpides N."/>
            <person name="Mavromatis K."/>
            <person name="Markowitz V."/>
            <person name="Palaniappan K."/>
            <person name="Ivanova N."/>
            <person name="Schaumberg A."/>
            <person name="Pati A."/>
            <person name="Liolios K."/>
            <person name="Nordberg H.P."/>
            <person name="Cantor M.N."/>
            <person name="Hua S.X."/>
            <person name="Woyke T."/>
        </authorList>
    </citation>
    <scope>NUCLEOTIDE SEQUENCE [LARGE SCALE GENOMIC DNA]</scope>
    <source>
        <strain evidence="1 2">DSM 14336</strain>
    </source>
</reference>
<dbReference type="EMBL" id="CP006773">
    <property type="protein sequence ID" value="AHD03237.1"/>
    <property type="molecule type" value="Genomic_DNA"/>
</dbReference>
<dbReference type="KEGG" id="lmd:METH_17280"/>
<dbReference type="RefSeq" id="WP_024091620.1">
    <property type="nucleotide sequence ID" value="NC_023135.1"/>
</dbReference>
<dbReference type="PATRIC" id="fig|999552.6.peg.3432"/>
<organism evidence="1 2">
    <name type="scientific">Leisingera methylohalidivorans DSM 14336</name>
    <dbReference type="NCBI Taxonomy" id="999552"/>
    <lineage>
        <taxon>Bacteria</taxon>
        <taxon>Pseudomonadati</taxon>
        <taxon>Pseudomonadota</taxon>
        <taxon>Alphaproteobacteria</taxon>
        <taxon>Rhodobacterales</taxon>
        <taxon>Roseobacteraceae</taxon>
        <taxon>Leisingera</taxon>
    </lineage>
</organism>
<keyword evidence="2" id="KW-1185">Reference proteome</keyword>
<dbReference type="STRING" id="999552.METH_17280"/>
<evidence type="ECO:0000313" key="2">
    <source>
        <dbReference type="Proteomes" id="UP000018780"/>
    </source>
</evidence>
<protein>
    <submittedName>
        <fullName evidence="1">Uncharacterized protein</fullName>
    </submittedName>
</protein>
<sequence length="231" mass="24424">MAVPASASPVSLKPAYGVSDSAEVNASTLLALDSALGLQHKSDVSASLLFAQLAATAASDKFTAPRSWIRKVLEVLSVVGWSVRGDKTCPPDRQAMPVDWPETTLEIFERLYGMAAPLVRRTIQSATALPGTSSAAELWNAGTYGGGRGLYLTGLAEQEGGGDPRLSLLLTSFTLNEGVPGILDWVPDAELVPEFAALSLNLDVYSKVRQQILEKLGSRLTEDVKPVSLAG</sequence>
<evidence type="ECO:0000313" key="1">
    <source>
        <dbReference type="EMBL" id="AHD03237.1"/>
    </source>
</evidence>
<dbReference type="AlphaFoldDB" id="V9W232"/>
<gene>
    <name evidence="1" type="ORF">METH_17280</name>
</gene>
<name>V9W232_9RHOB</name>